<evidence type="ECO:0000313" key="2">
    <source>
        <dbReference type="EMBL" id="AQZ62289.1"/>
    </source>
</evidence>
<dbReference type="Gene3D" id="3.30.420.10">
    <property type="entry name" value="Ribonuclease H-like superfamily/Ribonuclease H"/>
    <property type="match status" value="1"/>
</dbReference>
<dbReference type="NCBIfam" id="NF033545">
    <property type="entry name" value="transpos_IS630"/>
    <property type="match status" value="1"/>
</dbReference>
<protein>
    <submittedName>
        <fullName evidence="2">IS630 family transposase</fullName>
    </submittedName>
</protein>
<dbReference type="InterPro" id="IPR038717">
    <property type="entry name" value="Tc1-like_DDE_dom"/>
</dbReference>
<gene>
    <name evidence="2" type="ORF">BKM31_13180</name>
</gene>
<dbReference type="SUPFAM" id="SSF46689">
    <property type="entry name" value="Homeodomain-like"/>
    <property type="match status" value="1"/>
</dbReference>
<dbReference type="Pfam" id="PF13358">
    <property type="entry name" value="DDE_3"/>
    <property type="match status" value="1"/>
</dbReference>
<sequence>MFVRPLSMEEGRKIQRITRTAKDPVKLRRAIVVMMSVQGQSVPDITSLMQVGEDYVRDVIHAFNERGLDALDLKWSGGRPAVISEQTRKHICLIARTVPAEWGITGQSTWSLRTLAEHLIARGVVATLSREHLRRILRKGGVSWQTTTTWKASNDPQFIAKMQRVLELYDHPPTDGRVICVDEFGPLNLMPRPGKRWRAAKSPARLRATYHRYPGVMQMIAALDLATGRLYYRIRKRKRWREFLSFLKTLRSRWPGERLYVIMDNYSPHKHPQVRSWAAGHDIELVFLPTYGSWLNWIESEFAALRYYALNGTDHRAHTEQNAAIGGYVRWRNARARPKTSFAASSPLRSWTSYPAKVA</sequence>
<evidence type="ECO:0000259" key="1">
    <source>
        <dbReference type="Pfam" id="PF13358"/>
    </source>
</evidence>
<dbReference type="EMBL" id="CP017717">
    <property type="protein sequence ID" value="AQZ62289.1"/>
    <property type="molecule type" value="Genomic_DNA"/>
</dbReference>
<dbReference type="InterPro" id="IPR009057">
    <property type="entry name" value="Homeodomain-like_sf"/>
</dbReference>
<keyword evidence="3" id="KW-1185">Reference proteome</keyword>
<evidence type="ECO:0000313" key="3">
    <source>
        <dbReference type="Proteomes" id="UP000190797"/>
    </source>
</evidence>
<reference evidence="3" key="1">
    <citation type="journal article" date="2017" name="Med. Chem. Commun.">
        <title>Nonomuraea sp. ATCC 55076 harbours the largest actinomycete chromosome to date and the kistamicin biosynthetic gene cluster.</title>
        <authorList>
            <person name="Nazari B."/>
            <person name="Forneris C.C."/>
            <person name="Gibson M.I."/>
            <person name="Moon K."/>
            <person name="Schramma K.R."/>
            <person name="Seyedsayamdost M.R."/>
        </authorList>
    </citation>
    <scope>NUCLEOTIDE SEQUENCE [LARGE SCALE GENOMIC DNA]</scope>
    <source>
        <strain evidence="3">ATCC 55076</strain>
    </source>
</reference>
<dbReference type="GO" id="GO:0003676">
    <property type="term" value="F:nucleic acid binding"/>
    <property type="evidence" value="ECO:0007669"/>
    <property type="project" value="InterPro"/>
</dbReference>
<accession>A0A1U9ZWJ8</accession>
<organism evidence="2 3">
    <name type="scientific">[Actinomadura] parvosata subsp. kistnae</name>
    <dbReference type="NCBI Taxonomy" id="1909395"/>
    <lineage>
        <taxon>Bacteria</taxon>
        <taxon>Bacillati</taxon>
        <taxon>Actinomycetota</taxon>
        <taxon>Actinomycetes</taxon>
        <taxon>Streptosporangiales</taxon>
        <taxon>Streptosporangiaceae</taxon>
        <taxon>Nonomuraea</taxon>
    </lineage>
</organism>
<dbReference type="KEGG" id="noa:BKM31_13180"/>
<proteinExistence type="predicted"/>
<dbReference type="STRING" id="1909395.BKM31_13180"/>
<dbReference type="InterPro" id="IPR012337">
    <property type="entry name" value="RNaseH-like_sf"/>
</dbReference>
<dbReference type="AlphaFoldDB" id="A0A1U9ZWJ8"/>
<dbReference type="InterPro" id="IPR036397">
    <property type="entry name" value="RNaseH_sf"/>
</dbReference>
<feature type="domain" description="Tc1-like transposase DDE" evidence="1">
    <location>
        <begin position="177"/>
        <end position="313"/>
    </location>
</feature>
<dbReference type="Pfam" id="PF13565">
    <property type="entry name" value="HTH_32"/>
    <property type="match status" value="1"/>
</dbReference>
<dbReference type="InterPro" id="IPR047655">
    <property type="entry name" value="Transpos_IS630-like"/>
</dbReference>
<dbReference type="OrthoDB" id="2375382at2"/>
<name>A0A1U9ZWJ8_9ACTN</name>
<dbReference type="SUPFAM" id="SSF53098">
    <property type="entry name" value="Ribonuclease H-like"/>
    <property type="match status" value="1"/>
</dbReference>
<dbReference type="Proteomes" id="UP000190797">
    <property type="component" value="Chromosome"/>
</dbReference>